<keyword evidence="1" id="KW-0472">Membrane</keyword>
<comment type="caution">
    <text evidence="2">The sequence shown here is derived from an EMBL/GenBank/DDBJ whole genome shotgun (WGS) entry which is preliminary data.</text>
</comment>
<evidence type="ECO:0000256" key="1">
    <source>
        <dbReference type="SAM" id="Phobius"/>
    </source>
</evidence>
<dbReference type="Proteomes" id="UP001163823">
    <property type="component" value="Chromosome 6"/>
</dbReference>
<dbReference type="EMBL" id="JARAOO010000006">
    <property type="protein sequence ID" value="KAJ7966149.1"/>
    <property type="molecule type" value="Genomic_DNA"/>
</dbReference>
<evidence type="ECO:0000313" key="3">
    <source>
        <dbReference type="Proteomes" id="UP001163823"/>
    </source>
</evidence>
<accession>A0AAD7PT43</accession>
<evidence type="ECO:0000313" key="2">
    <source>
        <dbReference type="EMBL" id="KAJ7966149.1"/>
    </source>
</evidence>
<proteinExistence type="predicted"/>
<dbReference type="AlphaFoldDB" id="A0AAD7PT43"/>
<keyword evidence="3" id="KW-1185">Reference proteome</keyword>
<feature type="transmembrane region" description="Helical" evidence="1">
    <location>
        <begin position="39"/>
        <end position="61"/>
    </location>
</feature>
<feature type="transmembrane region" description="Helical" evidence="1">
    <location>
        <begin position="6"/>
        <end position="27"/>
    </location>
</feature>
<organism evidence="2 3">
    <name type="scientific">Quillaja saponaria</name>
    <name type="common">Soap bark tree</name>
    <dbReference type="NCBI Taxonomy" id="32244"/>
    <lineage>
        <taxon>Eukaryota</taxon>
        <taxon>Viridiplantae</taxon>
        <taxon>Streptophyta</taxon>
        <taxon>Embryophyta</taxon>
        <taxon>Tracheophyta</taxon>
        <taxon>Spermatophyta</taxon>
        <taxon>Magnoliopsida</taxon>
        <taxon>eudicotyledons</taxon>
        <taxon>Gunneridae</taxon>
        <taxon>Pentapetalae</taxon>
        <taxon>rosids</taxon>
        <taxon>fabids</taxon>
        <taxon>Fabales</taxon>
        <taxon>Quillajaceae</taxon>
        <taxon>Quillaja</taxon>
    </lineage>
</organism>
<name>A0AAD7PT43_QUISA</name>
<protein>
    <submittedName>
        <fullName evidence="2">Uncharacterized protein</fullName>
    </submittedName>
</protein>
<reference evidence="2" key="1">
    <citation type="journal article" date="2023" name="Science">
        <title>Elucidation of the pathway for biosynthesis of saponin adjuvants from the soapbark tree.</title>
        <authorList>
            <person name="Reed J."/>
            <person name="Orme A."/>
            <person name="El-Demerdash A."/>
            <person name="Owen C."/>
            <person name="Martin L.B.B."/>
            <person name="Misra R.C."/>
            <person name="Kikuchi S."/>
            <person name="Rejzek M."/>
            <person name="Martin A.C."/>
            <person name="Harkess A."/>
            <person name="Leebens-Mack J."/>
            <person name="Louveau T."/>
            <person name="Stephenson M.J."/>
            <person name="Osbourn A."/>
        </authorList>
    </citation>
    <scope>NUCLEOTIDE SEQUENCE</scope>
    <source>
        <strain evidence="2">S10</strain>
    </source>
</reference>
<dbReference type="KEGG" id="qsa:O6P43_015665"/>
<gene>
    <name evidence="2" type="ORF">O6P43_015665</name>
</gene>
<keyword evidence="1" id="KW-0812">Transmembrane</keyword>
<sequence length="81" mass="9494">MEEGNILSLTATILTTMEHMYGFFPLLASLTLGKVSRRILVMLWHFLFSRFLNLCNTYSILQICSLWKMLLDLRHLICTQK</sequence>
<keyword evidence="1" id="KW-1133">Transmembrane helix</keyword>